<dbReference type="PANTHER" id="PTHR43527">
    <property type="entry name" value="4-DIPHOSPHOCYTIDYL-2-C-METHYL-D-ERYTHRITOL KINASE, CHLOROPLASTIC"/>
    <property type="match status" value="1"/>
</dbReference>
<dbReference type="KEGG" id="stha:NCTC11429_04600"/>
<reference evidence="12 15" key="2">
    <citation type="submission" date="2024-06" db="EMBL/GenBank/DDBJ databases">
        <title>Soil Sphingobacterium thalpophilum.</title>
        <authorList>
            <person name="Yang J."/>
            <person name="Li J."/>
        </authorList>
    </citation>
    <scope>NUCLEOTIDE SEQUENCE [LARGE SCALE GENOMIC DNA]</scope>
    <source>
        <strain evidence="12 15">22g91tb</strain>
    </source>
</reference>
<keyword evidence="9" id="KW-0414">Isoprene biosynthesis</keyword>
<evidence type="ECO:0000259" key="10">
    <source>
        <dbReference type="Pfam" id="PF00288"/>
    </source>
</evidence>
<evidence type="ECO:0000313" key="15">
    <source>
        <dbReference type="Proteomes" id="UP001566204"/>
    </source>
</evidence>
<reference evidence="13 14" key="1">
    <citation type="submission" date="2019-05" db="EMBL/GenBank/DDBJ databases">
        <authorList>
            <consortium name="Pathogen Informatics"/>
        </authorList>
    </citation>
    <scope>NUCLEOTIDE SEQUENCE [LARGE SCALE GENOMIC DNA]</scope>
    <source>
        <strain evidence="13 14">NCTC11429</strain>
    </source>
</reference>
<name>A0A4U9VXZ6_9SPHI</name>
<feature type="domain" description="GHMP kinase C-terminal" evidence="11">
    <location>
        <begin position="209"/>
        <end position="258"/>
    </location>
</feature>
<comment type="similarity">
    <text evidence="1 9">Belongs to the GHMP kinase family. IspE subfamily.</text>
</comment>
<accession>A0A4U9VXZ6</accession>
<feature type="binding site" evidence="9">
    <location>
        <begin position="92"/>
        <end position="102"/>
    </location>
    <ligand>
        <name>ATP</name>
        <dbReference type="ChEBI" id="CHEBI:30616"/>
    </ligand>
</feature>
<dbReference type="RefSeq" id="WP_028070223.1">
    <property type="nucleotide sequence ID" value="NZ_CP158797.1"/>
</dbReference>
<evidence type="ECO:0000256" key="3">
    <source>
        <dbReference type="ARBA" id="ARBA00017473"/>
    </source>
</evidence>
<dbReference type="Gene3D" id="3.30.230.10">
    <property type="match status" value="1"/>
</dbReference>
<keyword evidence="4 9" id="KW-0808">Transferase</keyword>
<evidence type="ECO:0000256" key="8">
    <source>
        <dbReference type="ARBA" id="ARBA00032554"/>
    </source>
</evidence>
<keyword evidence="7 9" id="KW-0067">ATP-binding</keyword>
<comment type="function">
    <text evidence="9">Catalyzes the phosphorylation of the position 2 hydroxy group of 4-diphosphocytidyl-2C-methyl-D-erythritol.</text>
</comment>
<dbReference type="GO" id="GO:0050515">
    <property type="term" value="F:4-(cytidine 5'-diphospho)-2-C-methyl-D-erythritol kinase activity"/>
    <property type="evidence" value="ECO:0007669"/>
    <property type="project" value="UniProtKB-UniRule"/>
</dbReference>
<feature type="domain" description="GHMP kinase N-terminal" evidence="10">
    <location>
        <begin position="65"/>
        <end position="139"/>
    </location>
</feature>
<evidence type="ECO:0000256" key="7">
    <source>
        <dbReference type="ARBA" id="ARBA00022840"/>
    </source>
</evidence>
<dbReference type="GO" id="GO:0016114">
    <property type="term" value="P:terpenoid biosynthetic process"/>
    <property type="evidence" value="ECO:0007669"/>
    <property type="project" value="UniProtKB-UniRule"/>
</dbReference>
<evidence type="ECO:0000313" key="14">
    <source>
        <dbReference type="Proteomes" id="UP000308196"/>
    </source>
</evidence>
<dbReference type="Proteomes" id="UP001566204">
    <property type="component" value="Unassembled WGS sequence"/>
</dbReference>
<organism evidence="13 14">
    <name type="scientific">Sphingobacterium thalpophilum</name>
    <dbReference type="NCBI Taxonomy" id="259"/>
    <lineage>
        <taxon>Bacteria</taxon>
        <taxon>Pseudomonadati</taxon>
        <taxon>Bacteroidota</taxon>
        <taxon>Sphingobacteriia</taxon>
        <taxon>Sphingobacteriales</taxon>
        <taxon>Sphingobacteriaceae</taxon>
        <taxon>Sphingobacterium</taxon>
    </lineage>
</organism>
<comment type="pathway">
    <text evidence="9">Isoprenoid biosynthesis; isopentenyl diphosphate biosynthesis via DXP pathway; isopentenyl diphosphate from 1-deoxy-D-xylulose 5-phosphate: step 3/6.</text>
</comment>
<dbReference type="InterPro" id="IPR014721">
    <property type="entry name" value="Ribsml_uS5_D2-typ_fold_subgr"/>
</dbReference>
<gene>
    <name evidence="9 13" type="primary">ispE</name>
    <name evidence="12" type="ORF">ABTW24_23935</name>
    <name evidence="13" type="ORF">NCTC11429_04600</name>
</gene>
<dbReference type="AlphaFoldDB" id="A0A4U9VXZ6"/>
<dbReference type="InterPro" id="IPR004424">
    <property type="entry name" value="IspE"/>
</dbReference>
<evidence type="ECO:0000256" key="1">
    <source>
        <dbReference type="ARBA" id="ARBA00009684"/>
    </source>
</evidence>
<dbReference type="HAMAP" id="MF_00061">
    <property type="entry name" value="IspE"/>
    <property type="match status" value="1"/>
</dbReference>
<dbReference type="UniPathway" id="UPA00056">
    <property type="reaction ID" value="UER00094"/>
</dbReference>
<evidence type="ECO:0000256" key="4">
    <source>
        <dbReference type="ARBA" id="ARBA00022679"/>
    </source>
</evidence>
<dbReference type="Pfam" id="PF08544">
    <property type="entry name" value="GHMP_kinases_C"/>
    <property type="match status" value="1"/>
</dbReference>
<sequence>MIISANAKINIGLQVVARRADGYHELNSVFYPLHIYDIIELTESTENETVLHIQGQHIPGDPSDNLCIKAYHLLKKEYEMPAVSIDMIKQIPIGAGLGGGSADASFVLKGLNTLFNLHLTNAQLEEYAAKLGADCPFFIENTPVYATGIGTSFKRISLDLSAYFIAVVMPDIHISTAEAYASVVPRAATVNLETAIRLPVQEWKFHIRNDFEDGIFETYPVLKEIKEALYQKGAVYASMTGSGAAIYGIFWEKIDLTEFEKYGRIFYPSLI</sequence>
<evidence type="ECO:0000259" key="11">
    <source>
        <dbReference type="Pfam" id="PF08544"/>
    </source>
</evidence>
<evidence type="ECO:0000313" key="13">
    <source>
        <dbReference type="EMBL" id="VTR52506.1"/>
    </source>
</evidence>
<dbReference type="NCBIfam" id="TIGR00154">
    <property type="entry name" value="ispE"/>
    <property type="match status" value="1"/>
</dbReference>
<dbReference type="EMBL" id="JBEOQB010000008">
    <property type="protein sequence ID" value="MEZ0454661.1"/>
    <property type="molecule type" value="Genomic_DNA"/>
</dbReference>
<dbReference type="EC" id="2.7.1.148" evidence="2 9"/>
<keyword evidence="6 9" id="KW-0418">Kinase</keyword>
<dbReference type="SUPFAM" id="SSF54211">
    <property type="entry name" value="Ribosomal protein S5 domain 2-like"/>
    <property type="match status" value="1"/>
</dbReference>
<dbReference type="PIRSF" id="PIRSF010376">
    <property type="entry name" value="IspE"/>
    <property type="match status" value="1"/>
</dbReference>
<protein>
    <recommendedName>
        <fullName evidence="3 9">4-diphosphocytidyl-2-C-methyl-D-erythritol kinase</fullName>
        <shortName evidence="9">CMK</shortName>
        <ecNumber evidence="2 9">2.7.1.148</ecNumber>
    </recommendedName>
    <alternativeName>
        <fullName evidence="8 9">4-(cytidine-5'-diphospho)-2-C-methyl-D-erythritol kinase</fullName>
    </alternativeName>
</protein>
<feature type="active site" evidence="9">
    <location>
        <position position="8"/>
    </location>
</feature>
<evidence type="ECO:0000256" key="2">
    <source>
        <dbReference type="ARBA" id="ARBA00012052"/>
    </source>
</evidence>
<dbReference type="GeneID" id="78465177"/>
<evidence type="ECO:0000256" key="9">
    <source>
        <dbReference type="HAMAP-Rule" id="MF_00061"/>
    </source>
</evidence>
<dbReference type="SUPFAM" id="SSF55060">
    <property type="entry name" value="GHMP Kinase, C-terminal domain"/>
    <property type="match status" value="1"/>
</dbReference>
<dbReference type="InterPro" id="IPR013750">
    <property type="entry name" value="GHMP_kinase_C_dom"/>
</dbReference>
<dbReference type="EMBL" id="LR590484">
    <property type="protein sequence ID" value="VTR52506.1"/>
    <property type="molecule type" value="Genomic_DNA"/>
</dbReference>
<evidence type="ECO:0000313" key="12">
    <source>
        <dbReference type="EMBL" id="MEZ0454661.1"/>
    </source>
</evidence>
<dbReference type="STRING" id="1123265.GCA_000686625_03468"/>
<evidence type="ECO:0000256" key="5">
    <source>
        <dbReference type="ARBA" id="ARBA00022741"/>
    </source>
</evidence>
<feature type="active site" evidence="9">
    <location>
        <position position="134"/>
    </location>
</feature>
<dbReference type="InterPro" id="IPR020568">
    <property type="entry name" value="Ribosomal_Su5_D2-typ_SF"/>
</dbReference>
<dbReference type="GO" id="GO:0005524">
    <property type="term" value="F:ATP binding"/>
    <property type="evidence" value="ECO:0007669"/>
    <property type="project" value="UniProtKB-UniRule"/>
</dbReference>
<dbReference type="GO" id="GO:0019288">
    <property type="term" value="P:isopentenyl diphosphate biosynthetic process, methylerythritol 4-phosphate pathway"/>
    <property type="evidence" value="ECO:0007669"/>
    <property type="project" value="UniProtKB-UniRule"/>
</dbReference>
<evidence type="ECO:0000256" key="6">
    <source>
        <dbReference type="ARBA" id="ARBA00022777"/>
    </source>
</evidence>
<comment type="catalytic activity">
    <reaction evidence="9">
        <text>4-CDP-2-C-methyl-D-erythritol + ATP = 4-CDP-2-C-methyl-D-erythritol 2-phosphate + ADP + H(+)</text>
        <dbReference type="Rhea" id="RHEA:18437"/>
        <dbReference type="ChEBI" id="CHEBI:15378"/>
        <dbReference type="ChEBI" id="CHEBI:30616"/>
        <dbReference type="ChEBI" id="CHEBI:57823"/>
        <dbReference type="ChEBI" id="CHEBI:57919"/>
        <dbReference type="ChEBI" id="CHEBI:456216"/>
        <dbReference type="EC" id="2.7.1.148"/>
    </reaction>
</comment>
<keyword evidence="5 9" id="KW-0547">Nucleotide-binding</keyword>
<dbReference type="Proteomes" id="UP000308196">
    <property type="component" value="Chromosome"/>
</dbReference>
<dbReference type="Gene3D" id="3.30.70.890">
    <property type="entry name" value="GHMP kinase, C-terminal domain"/>
    <property type="match status" value="1"/>
</dbReference>
<proteinExistence type="inferred from homology"/>
<keyword evidence="15" id="KW-1185">Reference proteome</keyword>
<dbReference type="InterPro" id="IPR036554">
    <property type="entry name" value="GHMP_kinase_C_sf"/>
</dbReference>
<dbReference type="Pfam" id="PF00288">
    <property type="entry name" value="GHMP_kinases_N"/>
    <property type="match status" value="1"/>
</dbReference>
<dbReference type="InterPro" id="IPR006204">
    <property type="entry name" value="GHMP_kinase_N_dom"/>
</dbReference>
<dbReference type="PANTHER" id="PTHR43527:SF2">
    <property type="entry name" value="4-DIPHOSPHOCYTIDYL-2-C-METHYL-D-ERYTHRITOL KINASE, CHLOROPLASTIC"/>
    <property type="match status" value="1"/>
</dbReference>